<dbReference type="Gene3D" id="2.70.70.10">
    <property type="entry name" value="Glucose Permease (Domain IIA)"/>
    <property type="match status" value="1"/>
</dbReference>
<dbReference type="InterPro" id="IPR016047">
    <property type="entry name" value="M23ase_b-sheet_dom"/>
</dbReference>
<evidence type="ECO:0000259" key="2">
    <source>
        <dbReference type="PROSITE" id="PS51781"/>
    </source>
</evidence>
<dbReference type="SMART" id="SM00287">
    <property type="entry name" value="SH3b"/>
    <property type="match status" value="2"/>
</dbReference>
<dbReference type="EMBL" id="JBBMFD010000017">
    <property type="protein sequence ID" value="MEQ2441111.1"/>
    <property type="molecule type" value="Genomic_DNA"/>
</dbReference>
<dbReference type="SUPFAM" id="SSF51261">
    <property type="entry name" value="Duplicated hybrid motif"/>
    <property type="match status" value="1"/>
</dbReference>
<feature type="chain" id="PRO_5045767416" evidence="1">
    <location>
        <begin position="25"/>
        <end position="330"/>
    </location>
</feature>
<dbReference type="PROSITE" id="PS51781">
    <property type="entry name" value="SH3B"/>
    <property type="match status" value="2"/>
</dbReference>
<dbReference type="PANTHER" id="PTHR34408:SF1">
    <property type="entry name" value="GLYCOSYL HYDROLASE FAMILY 19 DOMAIN-CONTAINING PROTEIN HI_1415"/>
    <property type="match status" value="1"/>
</dbReference>
<dbReference type="Gene3D" id="2.30.30.40">
    <property type="entry name" value="SH3 Domains"/>
    <property type="match status" value="2"/>
</dbReference>
<keyword evidence="1" id="KW-0732">Signal</keyword>
<feature type="domain" description="SH3b" evidence="2">
    <location>
        <begin position="24"/>
        <end position="91"/>
    </location>
</feature>
<dbReference type="InterPro" id="IPR052354">
    <property type="entry name" value="Cell_Wall_Dynamics_Protein"/>
</dbReference>
<keyword evidence="4" id="KW-1185">Reference proteome</keyword>
<dbReference type="InterPro" id="IPR003646">
    <property type="entry name" value="SH3-like_bac-type"/>
</dbReference>
<proteinExistence type="predicted"/>
<evidence type="ECO:0000313" key="4">
    <source>
        <dbReference type="Proteomes" id="UP001489509"/>
    </source>
</evidence>
<dbReference type="Pfam" id="PF01551">
    <property type="entry name" value="Peptidase_M23"/>
    <property type="match status" value="1"/>
</dbReference>
<feature type="signal peptide" evidence="1">
    <location>
        <begin position="1"/>
        <end position="24"/>
    </location>
</feature>
<comment type="caution">
    <text evidence="3">The sequence shown here is derived from an EMBL/GenBank/DDBJ whole genome shotgun (WGS) entry which is preliminary data.</text>
</comment>
<feature type="domain" description="SH3b" evidence="2">
    <location>
        <begin position="94"/>
        <end position="158"/>
    </location>
</feature>
<organism evidence="3 4">
    <name type="scientific">Solibaculum intestinale</name>
    <dbReference type="NCBI Taxonomy" id="3133165"/>
    <lineage>
        <taxon>Bacteria</taxon>
        <taxon>Bacillati</taxon>
        <taxon>Bacillota</taxon>
        <taxon>Clostridia</taxon>
        <taxon>Eubacteriales</taxon>
        <taxon>Oscillospiraceae</taxon>
        <taxon>Solibaculum</taxon>
    </lineage>
</organism>
<evidence type="ECO:0000256" key="1">
    <source>
        <dbReference type="SAM" id="SignalP"/>
    </source>
</evidence>
<name>A0ABV1E1C5_9FIRM</name>
<dbReference type="RefSeq" id="WP_349219997.1">
    <property type="nucleotide sequence ID" value="NZ_JBBMFD010000017.1"/>
</dbReference>
<dbReference type="Pfam" id="PF08239">
    <property type="entry name" value="SH3_3"/>
    <property type="match status" value="2"/>
</dbReference>
<dbReference type="PANTHER" id="PTHR34408">
    <property type="entry name" value="FAMILY PROTEIN, PUTATIVE-RELATED"/>
    <property type="match status" value="1"/>
</dbReference>
<evidence type="ECO:0000313" key="3">
    <source>
        <dbReference type="EMBL" id="MEQ2441111.1"/>
    </source>
</evidence>
<dbReference type="Proteomes" id="UP001489509">
    <property type="component" value="Unassembled WGS sequence"/>
</dbReference>
<gene>
    <name evidence="3" type="ORF">WMO26_09765</name>
</gene>
<sequence length="330" mass="35373">MKKVVATLLSFLLLVTVASISTVASEQSFGRVDTEGSNLHVRSGPSTEYSILGRMSDGTYFEIVGEENGWYQIVTPTVSGYVCGDYVLPVSHNSVGKVDTEGSRLNVRTGPSTSYASITKLSDGTYFEILSEENGWYQVRLNATTTGWLCATYAVTYDIPEPEPQPQPTPDPVPSNGYIWPAEGPTVITQNFSSGHPATDISYNGTSLSQLGGGTRDVYAANDGVVEYVYTGCTHRKQPYICCNGGTGYGGGGNVVVIRHADGNYTMYAHLDVGQVFVEKGDTVSRGQVIAKMGNTGQCAGATGIHLHFEVREGYNSSAYSVDARNYVSP</sequence>
<protein>
    <submittedName>
        <fullName evidence="3">SH3 domain-containing protein</fullName>
    </submittedName>
</protein>
<dbReference type="InterPro" id="IPR011055">
    <property type="entry name" value="Dup_hybrid_motif"/>
</dbReference>
<accession>A0ABV1E1C5</accession>
<dbReference type="CDD" id="cd12797">
    <property type="entry name" value="M23_peptidase"/>
    <property type="match status" value="1"/>
</dbReference>
<reference evidence="3 4" key="1">
    <citation type="submission" date="2024-03" db="EMBL/GenBank/DDBJ databases">
        <title>Human intestinal bacterial collection.</title>
        <authorList>
            <person name="Pauvert C."/>
            <person name="Hitch T.C.A."/>
            <person name="Clavel T."/>
        </authorList>
    </citation>
    <scope>NUCLEOTIDE SEQUENCE [LARGE SCALE GENOMIC DNA]</scope>
    <source>
        <strain evidence="3 4">CLA-JM-H44</strain>
    </source>
</reference>